<dbReference type="Proteomes" id="UP000677054">
    <property type="component" value="Unassembled WGS sequence"/>
</dbReference>
<feature type="repeat" description="Filamin" evidence="3">
    <location>
        <begin position="886"/>
        <end position="978"/>
    </location>
</feature>
<dbReference type="GO" id="GO:0030036">
    <property type="term" value="P:actin cytoskeleton organization"/>
    <property type="evidence" value="ECO:0007669"/>
    <property type="project" value="InterPro"/>
</dbReference>
<feature type="repeat" description="Filamin" evidence="3">
    <location>
        <begin position="1103"/>
        <end position="1199"/>
    </location>
</feature>
<sequence length="2357" mass="256887">QLIKPEEMVNPKVDEMSMMTYLSQYPNAKLKPGAPLRPKTSPGKVRAYGPGVEPTGVVVGAPANFTVETFSAGKGNVEITVENPKGQPEPSPFKVNVEGFAGDPSKVRASGPGLEPEGVMVGRPTYFDIFTKDAGKGVPEVIILDSSGNRNTAPLKLNQMNVETWRCEYTASVLGLHSVNIFFAGKPIPKSPFGVRVSPGDPLILIQFPCKLKFIVDLLTIVCDARKVRVTGRGVQANGVRVKDLADFKVHTENAGQGILDVKVIGPGGAKIPVAMRKLDDNTYECVYEPKKDGRYIVTVSYGGHEVPRSPFEVNVGPYKESKIVAYGPGLYGGMVGKPCLFTVETNGETGSLGFSIEGPSQAKIDCHDNGDGSADVSYHPTAPGEYAVHILCDNEDIPKSPYMAQIKPKDDSFHPDKVECTGPGLQKTGLTACRPTEFHIDTRKAGKAPLEVSILDGDFKPVDHHLKDNGNETYNCYYTPTKGNKHSVSVNYGGLAVKNSPWRCSIEEPTNPAKVQVFGPGVEKGVKSQIPTHFNIDCREAGPGNVQIALTNDKGQDIPIQIHDNQNGTFSVDYTAPIPGLHTLNVLYAGQIIPQCPIRIPIQPHIDVSKVKVEGLEPIWFSGCGRKQPVMVCHIFDKFSMECMYYIEGPVNSLQQFHIATREAGKAETAVRIASPTGHPVQTHIIPTYEGCLVNFTPTEVGDHNVDIRFGGEPVPRSPKKFTAISGSDHTKVKAYGPGLKEGITNKAAEFTIDTRGAGQGGLGVTIEGPSEAAINCHDNGDGTCAVAYLPTADGDYTVNITFNDKHIPNSPFQVKVHPNKDLSKIKVSGKGIQPDGRDVLHVGCPWHFPANTLHVSHFMFEEHETHLCGQPERHHGGCTSHFKERGCAPNKCKASGPGLEKGIVNQINVFTIDTKGAGNGGLGLAIEGPSEAKMTCKDNRDGSCTVEYLPTEAGDYDVSIKFADTHIPGSPFKASLFISQITGISCSWHNSAIFMGDAFLLDFKVDEKAVEMAGPGIEPNKCRANIPLQFAVDAKKSGKAPLGVEVSSDKGPIPKKPEVRDNGDGTYNVTYQPPPEGSPCNVKVTWDGKDIPKSPVKMKVLPTCEPNKVKVSGPLLSNKGIPASIPAEMVIDTTEAGYGDLAVQVLGPDGTPCKAKVIDNGDGTHKAIFTPEDVGEYKVDVKYGGKPVPNSPFSTKAYATGKDNGDGTFSIYYTCKDTGEYSISIKFGGQPVPQGQYTFKVGPLICHFILDSSTQMTPFEWSESTTSIKQRITSTTTTQQSRHIREERTEETEEREYRPVELRNIPLPTTGGHVLGESPEGESPVEVVAPGGRLSDFLSIAAEVKMPSGKVDKPVIKDNRDGTVSVRYEPREEGLHELHVKYNGEHVQGSPFKFHVDSISSGYVTAFGPGLTHGICGEPCNFTISTKDAGAGSSLLRGRGKGHNTHGDLSSTLFFPDLAFIPSLLLSHEISRLDPMKRGKLLDFSRSSHRVTTGGLSLAVEGPSKAEISCHDNKDGTVSVSFLPTAPGEYKVSCKFGDKHIKGSPFVVKVTGEGRKRNTISVGSSSEVPLPGKVTEKDVKSLNASITAPSGLEEPCFLKKLSNGNLGACTFKFKGSETFIQDVWISFTPREVGEHKVAVKKMGKHIHNSPFTIHVGELQVGDAKKVHVKGHALKEGKTHKDNEFTIDTRHAGYGGLSLSIEGPSKAEIKCKEKEDGTLGVSYQPTEPGYYILNLKFADHHVEGISAFELTSVVTSPSGVAEDAEINEVEEGFYAVNFVPKELGKCWDQTTLSPFSWYYHHIVVSWISDAAELIQFCLEWLLGSPFQFTVGPLRDAGAHRVHAGGPGLERGEVASPCEFNVWTREAGAGALAISVEGPSKAEIDFKDRKDGSCYVAYTVSQPGEYRVGIKFNDMHIPDSPYKVYVTPQMGDAKKIEVGQFPDNIQHVNKPVAFIITKNGAKGQLDAKVKQAVLYYFLWFSEAIVYDSKKITGLRYAIKITDLSYYWKLYLKLSCRITSQFLWNDFAGFFGVVAPSGSEDDCFLAPLDDDAYSARFLPKENGIHLIHVRLNGVHIPGSPFRLRVGKDEADPAVVQATGPGLATVTVGQFPAYDFYKMECHKTDFIVNTCAAGVTCKGMGLKKAYMHKQNTFSVQADDAGQNVLYVGVIGPKGPCDEVFVKHVGRNNYNVNYVSSIFMAERMRMKHTQQTKDLRSHLGSCENLLQMVSRSQAHEALRHTHRDRFKTATPTHATSQNNWLTFMVSSCRKIPPELLPQHRPNDSRHTRILVLCLALVGPSLPFLRVPEGGITHRQNKDSMLTTFRVFHWKKMQHLLVSLYSIQLRNRSFCRLQEQHEQPP</sequence>
<feature type="repeat" description="Filamin" evidence="3">
    <location>
        <begin position="220"/>
        <end position="316"/>
    </location>
</feature>
<dbReference type="EMBL" id="CAJPEV010001397">
    <property type="protein sequence ID" value="CAG0892423.1"/>
    <property type="molecule type" value="Genomic_DNA"/>
</dbReference>
<dbReference type="SMART" id="SM00557">
    <property type="entry name" value="IG_FLMN"/>
    <property type="match status" value="18"/>
</dbReference>
<dbReference type="PANTHER" id="PTHR38537:SF8">
    <property type="entry name" value="FILAMIN-A"/>
    <property type="match status" value="1"/>
</dbReference>
<feature type="compositionally biased region" description="Low complexity" evidence="4">
    <location>
        <begin position="1270"/>
        <end position="1283"/>
    </location>
</feature>
<organism evidence="5">
    <name type="scientific">Darwinula stevensoni</name>
    <dbReference type="NCBI Taxonomy" id="69355"/>
    <lineage>
        <taxon>Eukaryota</taxon>
        <taxon>Metazoa</taxon>
        <taxon>Ecdysozoa</taxon>
        <taxon>Arthropoda</taxon>
        <taxon>Crustacea</taxon>
        <taxon>Oligostraca</taxon>
        <taxon>Ostracoda</taxon>
        <taxon>Podocopa</taxon>
        <taxon>Podocopida</taxon>
        <taxon>Darwinulocopina</taxon>
        <taxon>Darwinuloidea</taxon>
        <taxon>Darwinulidae</taxon>
        <taxon>Darwinula</taxon>
    </lineage>
</organism>
<feature type="repeat" description="Filamin" evidence="3">
    <location>
        <begin position="1550"/>
        <end position="1657"/>
    </location>
</feature>
<dbReference type="PANTHER" id="PTHR38537">
    <property type="entry name" value="JITTERBUG, ISOFORM N"/>
    <property type="match status" value="1"/>
</dbReference>
<feature type="region of interest" description="Disordered" evidence="4">
    <location>
        <begin position="1270"/>
        <end position="1326"/>
    </location>
</feature>
<name>A0A7R8XB14_9CRUS</name>
<keyword evidence="2" id="KW-0677">Repeat</keyword>
<dbReference type="InterPro" id="IPR001298">
    <property type="entry name" value="Filamin/ABP280_rpt"/>
</dbReference>
<feature type="repeat" description="Filamin" evidence="3">
    <location>
        <begin position="1750"/>
        <end position="1786"/>
    </location>
</feature>
<dbReference type="InterPro" id="IPR013783">
    <property type="entry name" value="Ig-like_fold"/>
</dbReference>
<dbReference type="InterPro" id="IPR036872">
    <property type="entry name" value="CH_dom_sf"/>
</dbReference>
<dbReference type="InterPro" id="IPR017868">
    <property type="entry name" value="Filamin/ABP280_repeat-like"/>
</dbReference>
<feature type="repeat" description="Filamin" evidence="3">
    <location>
        <begin position="37"/>
        <end position="90"/>
    </location>
</feature>
<evidence type="ECO:0000256" key="4">
    <source>
        <dbReference type="SAM" id="MobiDB-lite"/>
    </source>
</evidence>
<feature type="repeat" description="Filamin" evidence="3">
    <location>
        <begin position="508"/>
        <end position="603"/>
    </location>
</feature>
<evidence type="ECO:0000256" key="2">
    <source>
        <dbReference type="ARBA" id="ARBA00022737"/>
    </source>
</evidence>
<dbReference type="PROSITE" id="PS50194">
    <property type="entry name" value="FILAMIN_REPEAT"/>
    <property type="match status" value="20"/>
</dbReference>
<feature type="repeat" description="Filamin" evidence="3">
    <location>
        <begin position="2130"/>
        <end position="2192"/>
    </location>
</feature>
<dbReference type="EMBL" id="LR900914">
    <property type="protein sequence ID" value="CAD7247264.1"/>
    <property type="molecule type" value="Genomic_DNA"/>
</dbReference>
<feature type="repeat" description="Filamin" evidence="3">
    <location>
        <begin position="316"/>
        <end position="407"/>
    </location>
</feature>
<dbReference type="OrthoDB" id="5334309at2759"/>
<evidence type="ECO:0000256" key="3">
    <source>
        <dbReference type="PROSITE-ProRule" id="PRU00087"/>
    </source>
</evidence>
<feature type="repeat" description="Filamin" evidence="3">
    <location>
        <begin position="652"/>
        <end position="725"/>
    </location>
</feature>
<proteinExistence type="inferred from homology"/>
<evidence type="ECO:0000313" key="6">
    <source>
        <dbReference type="Proteomes" id="UP000677054"/>
    </source>
</evidence>
<reference evidence="5" key="1">
    <citation type="submission" date="2020-11" db="EMBL/GenBank/DDBJ databases">
        <authorList>
            <person name="Tran Van P."/>
        </authorList>
    </citation>
    <scope>NUCLEOTIDE SEQUENCE</scope>
</reference>
<dbReference type="FunFam" id="2.60.40.10:FF:000140">
    <property type="entry name" value="FiLamiN (Actin binding protein) homolog"/>
    <property type="match status" value="1"/>
</dbReference>
<dbReference type="FunFam" id="2.60.40.10:FF:000001">
    <property type="entry name" value="Filamin-C isoform b"/>
    <property type="match status" value="4"/>
</dbReference>
<feature type="repeat" description="Filamin" evidence="3">
    <location>
        <begin position="1398"/>
        <end position="1552"/>
    </location>
</feature>
<feature type="repeat" description="Filamin" evidence="3">
    <location>
        <begin position="726"/>
        <end position="818"/>
    </location>
</feature>
<dbReference type="GO" id="GO:0051015">
    <property type="term" value="F:actin filament binding"/>
    <property type="evidence" value="ECO:0007669"/>
    <property type="project" value="InterPro"/>
</dbReference>
<dbReference type="InterPro" id="IPR044801">
    <property type="entry name" value="Filamin"/>
</dbReference>
<feature type="repeat" description="Filamin" evidence="3">
    <location>
        <begin position="1204"/>
        <end position="1243"/>
    </location>
</feature>
<feature type="repeat" description="Filamin" evidence="3">
    <location>
        <begin position="2032"/>
        <end position="2084"/>
    </location>
</feature>
<feature type="repeat" description="Filamin" evidence="3">
    <location>
        <begin position="1834"/>
        <end position="1926"/>
    </location>
</feature>
<accession>A0A7R8XB14</accession>
<evidence type="ECO:0008006" key="7">
    <source>
        <dbReference type="Google" id="ProtNLM"/>
    </source>
</evidence>
<evidence type="ECO:0000313" key="5">
    <source>
        <dbReference type="EMBL" id="CAD7247264.1"/>
    </source>
</evidence>
<dbReference type="Gene3D" id="1.10.418.10">
    <property type="entry name" value="Calponin-like domain"/>
    <property type="match status" value="1"/>
</dbReference>
<feature type="repeat" description="Filamin" evidence="3">
    <location>
        <begin position="1660"/>
        <end position="1745"/>
    </location>
</feature>
<feature type="repeat" description="Filamin" evidence="3">
    <location>
        <begin position="1004"/>
        <end position="1102"/>
    </location>
</feature>
<comment type="similarity">
    <text evidence="1">Belongs to the filamin family.</text>
</comment>
<feature type="region of interest" description="Disordered" evidence="4">
    <location>
        <begin position="1043"/>
        <end position="1076"/>
    </location>
</feature>
<dbReference type="Pfam" id="PF00630">
    <property type="entry name" value="Filamin"/>
    <property type="match status" value="17"/>
</dbReference>
<protein>
    <recommendedName>
        <fullName evidence="7">Filamin</fullName>
    </recommendedName>
</protein>
<dbReference type="Gene3D" id="2.60.40.10">
    <property type="entry name" value="Immunoglobulins"/>
    <property type="match status" value="20"/>
</dbReference>
<feature type="repeat" description="Filamin" evidence="3">
    <location>
        <begin position="99"/>
        <end position="197"/>
    </location>
</feature>
<feature type="repeat" description="Filamin" evidence="3">
    <location>
        <begin position="1342"/>
        <end position="1398"/>
    </location>
</feature>
<keyword evidence="6" id="KW-1185">Reference proteome</keyword>
<dbReference type="FunFam" id="2.60.40.10:FF:000007">
    <property type="entry name" value="Filamin-B isoform C"/>
    <property type="match status" value="2"/>
</dbReference>
<evidence type="ECO:0000256" key="1">
    <source>
        <dbReference type="ARBA" id="ARBA00009238"/>
    </source>
</evidence>
<dbReference type="InterPro" id="IPR014756">
    <property type="entry name" value="Ig_E-set"/>
</dbReference>
<feature type="non-terminal residue" evidence="5">
    <location>
        <position position="2357"/>
    </location>
</feature>
<feature type="repeat" description="Filamin" evidence="3">
    <location>
        <begin position="411"/>
        <end position="507"/>
    </location>
</feature>
<gene>
    <name evidence="5" type="ORF">DSTB1V02_LOCUS7098</name>
</gene>
<dbReference type="SUPFAM" id="SSF81296">
    <property type="entry name" value="E set domains"/>
    <property type="match status" value="19"/>
</dbReference>